<reference evidence="1 2" key="1">
    <citation type="submission" date="2021-06" db="EMBL/GenBank/DDBJ databases">
        <title>Caerostris darwini draft genome.</title>
        <authorList>
            <person name="Kono N."/>
            <person name="Arakawa K."/>
        </authorList>
    </citation>
    <scope>NUCLEOTIDE SEQUENCE [LARGE SCALE GENOMIC DNA]</scope>
</reference>
<protein>
    <submittedName>
        <fullName evidence="1">Uncharacterized protein</fullName>
    </submittedName>
</protein>
<keyword evidence="2" id="KW-1185">Reference proteome</keyword>
<dbReference type="Proteomes" id="UP001054837">
    <property type="component" value="Unassembled WGS sequence"/>
</dbReference>
<evidence type="ECO:0000313" key="1">
    <source>
        <dbReference type="EMBL" id="GIY31097.1"/>
    </source>
</evidence>
<evidence type="ECO:0000313" key="2">
    <source>
        <dbReference type="Proteomes" id="UP001054837"/>
    </source>
</evidence>
<comment type="caution">
    <text evidence="1">The sequence shown here is derived from an EMBL/GenBank/DDBJ whole genome shotgun (WGS) entry which is preliminary data.</text>
</comment>
<dbReference type="AlphaFoldDB" id="A0AAV4SF99"/>
<sequence length="83" mass="9287">MLWKIWVWAKTKGFDLRKSAFSFEQMGSSFATNQNLTVIPNCYRYQDLFSALVKVPLTLCCKAFKGNILSGAFNGGNAVSAHF</sequence>
<name>A0AAV4SF99_9ARAC</name>
<gene>
    <name evidence="1" type="ORF">CDAR_197901</name>
</gene>
<proteinExistence type="predicted"/>
<accession>A0AAV4SF99</accession>
<organism evidence="1 2">
    <name type="scientific">Caerostris darwini</name>
    <dbReference type="NCBI Taxonomy" id="1538125"/>
    <lineage>
        <taxon>Eukaryota</taxon>
        <taxon>Metazoa</taxon>
        <taxon>Ecdysozoa</taxon>
        <taxon>Arthropoda</taxon>
        <taxon>Chelicerata</taxon>
        <taxon>Arachnida</taxon>
        <taxon>Araneae</taxon>
        <taxon>Araneomorphae</taxon>
        <taxon>Entelegynae</taxon>
        <taxon>Araneoidea</taxon>
        <taxon>Araneidae</taxon>
        <taxon>Caerostris</taxon>
    </lineage>
</organism>
<dbReference type="EMBL" id="BPLQ01007602">
    <property type="protein sequence ID" value="GIY31097.1"/>
    <property type="molecule type" value="Genomic_DNA"/>
</dbReference>